<feature type="transmembrane region" description="Helical" evidence="2">
    <location>
        <begin position="180"/>
        <end position="199"/>
    </location>
</feature>
<name>A0A941EWD9_9ACTN</name>
<evidence type="ECO:0000256" key="2">
    <source>
        <dbReference type="SAM" id="Phobius"/>
    </source>
</evidence>
<organism evidence="4 5">
    <name type="scientific">Actinospica durhamensis</name>
    <dbReference type="NCBI Taxonomy" id="1508375"/>
    <lineage>
        <taxon>Bacteria</taxon>
        <taxon>Bacillati</taxon>
        <taxon>Actinomycetota</taxon>
        <taxon>Actinomycetes</taxon>
        <taxon>Catenulisporales</taxon>
        <taxon>Actinospicaceae</taxon>
        <taxon>Actinospica</taxon>
    </lineage>
</organism>
<gene>
    <name evidence="4" type="ORF">KDL01_33195</name>
</gene>
<protein>
    <submittedName>
        <fullName evidence="4">DMT family transporter</fullName>
    </submittedName>
</protein>
<feature type="transmembrane region" description="Helical" evidence="2">
    <location>
        <begin position="267"/>
        <end position="286"/>
    </location>
</feature>
<dbReference type="PANTHER" id="PTHR22911:SF76">
    <property type="entry name" value="EAMA DOMAIN-CONTAINING PROTEIN"/>
    <property type="match status" value="1"/>
</dbReference>
<dbReference type="PANTHER" id="PTHR22911">
    <property type="entry name" value="ACYL-MALONYL CONDENSING ENZYME-RELATED"/>
    <property type="match status" value="1"/>
</dbReference>
<keyword evidence="2" id="KW-1133">Transmembrane helix</keyword>
<feature type="transmembrane region" description="Helical" evidence="2">
    <location>
        <begin position="242"/>
        <end position="261"/>
    </location>
</feature>
<sequence>MHRPPAKDVPILALAVLGVGTSGPLIAATRAAPLAIAVWRNALGAAVLTPFALLRHREELRGLRRTEWITALLAGLMLGLHFATWTPSLSMTSVASATAFVATQPMFAAFIARLRGEHVAARAWLGIVVAFLGVIVLSGVDLHLSQRAFVGDLSALCAAVFAAIYMTLGARVRQTVSLTSYTSICYSTASLTLVALALITRQSLLGFDGSAWLKICALTAGAQLLGHTLFNRVLKTTSPTVVSVVILLEVPIAALIALFWLHQVPSIWALPGALLILAGLVAISTAGQARGAAEHGAEGADAAFEAAASSGAHHAALIPTDG</sequence>
<keyword evidence="2" id="KW-0472">Membrane</keyword>
<dbReference type="Pfam" id="PF00892">
    <property type="entry name" value="EamA"/>
    <property type="match status" value="2"/>
</dbReference>
<feature type="domain" description="EamA" evidence="3">
    <location>
        <begin position="151"/>
        <end position="284"/>
    </location>
</feature>
<evidence type="ECO:0000313" key="4">
    <source>
        <dbReference type="EMBL" id="MBR7838176.1"/>
    </source>
</evidence>
<dbReference type="InterPro" id="IPR000620">
    <property type="entry name" value="EamA_dom"/>
</dbReference>
<feature type="transmembrane region" description="Helical" evidence="2">
    <location>
        <begin position="148"/>
        <end position="168"/>
    </location>
</feature>
<accession>A0A941EWD9</accession>
<feature type="transmembrane region" description="Helical" evidence="2">
    <location>
        <begin position="123"/>
        <end position="142"/>
    </location>
</feature>
<dbReference type="AlphaFoldDB" id="A0A941EWD9"/>
<dbReference type="InterPro" id="IPR037185">
    <property type="entry name" value="EmrE-like"/>
</dbReference>
<dbReference type="EMBL" id="JAGSOG010000264">
    <property type="protein sequence ID" value="MBR7838176.1"/>
    <property type="molecule type" value="Genomic_DNA"/>
</dbReference>
<dbReference type="RefSeq" id="WP_212532637.1">
    <property type="nucleotide sequence ID" value="NZ_JAGSOG010000264.1"/>
</dbReference>
<feature type="transmembrane region" description="Helical" evidence="2">
    <location>
        <begin position="66"/>
        <end position="85"/>
    </location>
</feature>
<dbReference type="Proteomes" id="UP000675781">
    <property type="component" value="Unassembled WGS sequence"/>
</dbReference>
<reference evidence="4" key="1">
    <citation type="submission" date="2021-04" db="EMBL/GenBank/DDBJ databases">
        <title>Genome based classification of Actinospica acidithermotolerans sp. nov., an actinobacterium isolated from an Indonesian hot spring.</title>
        <authorList>
            <person name="Kusuma A.B."/>
            <person name="Putra K.E."/>
            <person name="Nafisah S."/>
            <person name="Loh J."/>
            <person name="Nouioui I."/>
            <person name="Goodfellow M."/>
        </authorList>
    </citation>
    <scope>NUCLEOTIDE SEQUENCE</scope>
    <source>
        <strain evidence="4">CSCA 57</strain>
    </source>
</reference>
<feature type="domain" description="EamA" evidence="3">
    <location>
        <begin position="12"/>
        <end position="138"/>
    </location>
</feature>
<keyword evidence="2" id="KW-0812">Transmembrane</keyword>
<evidence type="ECO:0000313" key="5">
    <source>
        <dbReference type="Proteomes" id="UP000675781"/>
    </source>
</evidence>
<proteinExistence type="inferred from homology"/>
<dbReference type="GO" id="GO:0016020">
    <property type="term" value="C:membrane"/>
    <property type="evidence" value="ECO:0007669"/>
    <property type="project" value="InterPro"/>
</dbReference>
<keyword evidence="5" id="KW-1185">Reference proteome</keyword>
<feature type="transmembrane region" description="Helical" evidence="2">
    <location>
        <begin position="211"/>
        <end position="230"/>
    </location>
</feature>
<feature type="transmembrane region" description="Helical" evidence="2">
    <location>
        <begin position="37"/>
        <end position="54"/>
    </location>
</feature>
<feature type="transmembrane region" description="Helical" evidence="2">
    <location>
        <begin position="91"/>
        <end position="111"/>
    </location>
</feature>
<evidence type="ECO:0000259" key="3">
    <source>
        <dbReference type="Pfam" id="PF00892"/>
    </source>
</evidence>
<evidence type="ECO:0000256" key="1">
    <source>
        <dbReference type="ARBA" id="ARBA00007362"/>
    </source>
</evidence>
<comment type="similarity">
    <text evidence="1">Belongs to the EamA transporter family.</text>
</comment>
<dbReference type="SUPFAM" id="SSF103481">
    <property type="entry name" value="Multidrug resistance efflux transporter EmrE"/>
    <property type="match status" value="2"/>
</dbReference>
<comment type="caution">
    <text evidence="4">The sequence shown here is derived from an EMBL/GenBank/DDBJ whole genome shotgun (WGS) entry which is preliminary data.</text>
</comment>